<dbReference type="EMBL" id="HG673915">
    <property type="protein sequence ID" value="CDJ38466.1"/>
    <property type="molecule type" value="Genomic_DNA"/>
</dbReference>
<dbReference type="AlphaFoldDB" id="U6KNS0"/>
<reference evidence="1" key="2">
    <citation type="submission" date="2013-10" db="EMBL/GenBank/DDBJ databases">
        <authorList>
            <person name="Aslett M."/>
        </authorList>
    </citation>
    <scope>NUCLEOTIDE SEQUENCE [LARGE SCALE GENOMIC DNA]</scope>
    <source>
        <strain evidence="1">Houghton</strain>
    </source>
</reference>
<dbReference type="GeneID" id="25257775"/>
<dbReference type="Proteomes" id="UP000030747">
    <property type="component" value="Unassembled WGS sequence"/>
</dbReference>
<proteinExistence type="predicted"/>
<evidence type="ECO:0000313" key="2">
    <source>
        <dbReference type="Proteomes" id="UP000030747"/>
    </source>
</evidence>
<dbReference type="VEuPathDB" id="ToxoDB:ETH_00043680"/>
<organism evidence="1 2">
    <name type="scientific">Eimeria tenella</name>
    <name type="common">Coccidian parasite</name>
    <dbReference type="NCBI Taxonomy" id="5802"/>
    <lineage>
        <taxon>Eukaryota</taxon>
        <taxon>Sar</taxon>
        <taxon>Alveolata</taxon>
        <taxon>Apicomplexa</taxon>
        <taxon>Conoidasida</taxon>
        <taxon>Coccidia</taxon>
        <taxon>Eucoccidiorida</taxon>
        <taxon>Eimeriorina</taxon>
        <taxon>Eimeriidae</taxon>
        <taxon>Eimeria</taxon>
    </lineage>
</organism>
<gene>
    <name evidence="1" type="ORF">ETH_00043680</name>
</gene>
<keyword evidence="2" id="KW-1185">Reference proteome</keyword>
<accession>U6KNS0</accession>
<protein>
    <submittedName>
        <fullName evidence="1">Uncharacterized protein</fullName>
    </submittedName>
</protein>
<sequence length="116" mass="11070">MTTMMEETPGPLCLLRCGKSCLSVGATAAEHPLVTAAAAEAEAAAAAAAAAAVAVVVAGELKATGGTPAPWQQKRTGATAAAAAAAFTEVGRASACFPRSMGTQPTTAATPAAAAA</sequence>
<dbReference type="RefSeq" id="XP_013229304.1">
    <property type="nucleotide sequence ID" value="XM_013373850.1"/>
</dbReference>
<reference evidence="1" key="1">
    <citation type="submission" date="2013-10" db="EMBL/GenBank/DDBJ databases">
        <title>Genomic analysis of the causative agents of coccidiosis in chickens.</title>
        <authorList>
            <person name="Reid A.J."/>
            <person name="Blake D."/>
            <person name="Billington K."/>
            <person name="Browne H."/>
            <person name="Dunn M."/>
            <person name="Hung S."/>
            <person name="Kawahara F."/>
            <person name="Miranda-Saavedra D."/>
            <person name="Mourier T."/>
            <person name="Nagra H."/>
            <person name="Otto T.D."/>
            <person name="Rawlings N."/>
            <person name="Sanchez A."/>
            <person name="Sanders M."/>
            <person name="Subramaniam C."/>
            <person name="Tay Y."/>
            <person name="Dear P."/>
            <person name="Doerig C."/>
            <person name="Gruber A."/>
            <person name="Parkinson J."/>
            <person name="Shirley M."/>
            <person name="Wan K.L."/>
            <person name="Berriman M."/>
            <person name="Tomley F."/>
            <person name="Pain A."/>
        </authorList>
    </citation>
    <scope>NUCLEOTIDE SEQUENCE [LARGE SCALE GENOMIC DNA]</scope>
    <source>
        <strain evidence="1">Houghton</strain>
    </source>
</reference>
<evidence type="ECO:0000313" key="1">
    <source>
        <dbReference type="EMBL" id="CDJ38466.1"/>
    </source>
</evidence>
<name>U6KNS0_EIMTE</name>